<dbReference type="InterPro" id="IPR005754">
    <property type="entry name" value="Sortase"/>
</dbReference>
<comment type="caution">
    <text evidence="5">The sequence shown here is derived from an EMBL/GenBank/DDBJ whole genome shotgun (WGS) entry which is preliminary data.</text>
</comment>
<accession>A0A0R2CHL3</accession>
<dbReference type="Pfam" id="PF04203">
    <property type="entry name" value="Sortase"/>
    <property type="match status" value="1"/>
</dbReference>
<dbReference type="EMBL" id="AYYX01000004">
    <property type="protein sequence ID" value="KRM89508.1"/>
    <property type="molecule type" value="Genomic_DNA"/>
</dbReference>
<dbReference type="CDD" id="cd06165">
    <property type="entry name" value="Sortase_A"/>
    <property type="match status" value="1"/>
</dbReference>
<organism evidence="5 6">
    <name type="scientific">Liquorilactobacillus vini DSM 20605</name>
    <dbReference type="NCBI Taxonomy" id="1133569"/>
    <lineage>
        <taxon>Bacteria</taxon>
        <taxon>Bacillati</taxon>
        <taxon>Bacillota</taxon>
        <taxon>Bacilli</taxon>
        <taxon>Lactobacillales</taxon>
        <taxon>Lactobacillaceae</taxon>
        <taxon>Liquorilactobacillus</taxon>
    </lineage>
</organism>
<evidence type="ECO:0000256" key="4">
    <source>
        <dbReference type="PIRSR" id="PIRSR605754-1"/>
    </source>
</evidence>
<gene>
    <name evidence="5" type="ORF">FD21_GL001364</name>
</gene>
<evidence type="ECO:0000313" key="5">
    <source>
        <dbReference type="EMBL" id="KRM89508.1"/>
    </source>
</evidence>
<dbReference type="Proteomes" id="UP000051576">
    <property type="component" value="Unassembled WGS sequence"/>
</dbReference>
<dbReference type="OrthoDB" id="1648028at2"/>
<dbReference type="InterPro" id="IPR023365">
    <property type="entry name" value="Sortase_dom-sf"/>
</dbReference>
<keyword evidence="1" id="KW-0645">Protease</keyword>
<evidence type="ECO:0000313" key="6">
    <source>
        <dbReference type="Proteomes" id="UP000051576"/>
    </source>
</evidence>
<keyword evidence="3" id="KW-0788">Thiol protease</keyword>
<feature type="active site" description="Proton donor/acceptor" evidence="4">
    <location>
        <position position="126"/>
    </location>
</feature>
<dbReference type="GO" id="GO:0006508">
    <property type="term" value="P:proteolysis"/>
    <property type="evidence" value="ECO:0007669"/>
    <property type="project" value="UniProtKB-KW"/>
</dbReference>
<evidence type="ECO:0000256" key="1">
    <source>
        <dbReference type="ARBA" id="ARBA00022670"/>
    </source>
</evidence>
<dbReference type="AlphaFoldDB" id="A0A0R2CHL3"/>
<dbReference type="RefSeq" id="WP_010579885.1">
    <property type="nucleotide sequence ID" value="NZ_AHYZ01000044.1"/>
</dbReference>
<evidence type="ECO:0000256" key="3">
    <source>
        <dbReference type="ARBA" id="ARBA00022807"/>
    </source>
</evidence>
<protein>
    <submittedName>
        <fullName evidence="5">Sortase</fullName>
    </submittedName>
</protein>
<evidence type="ECO:0000256" key="2">
    <source>
        <dbReference type="ARBA" id="ARBA00022801"/>
    </source>
</evidence>
<keyword evidence="2" id="KW-0378">Hydrolase</keyword>
<dbReference type="Gene3D" id="2.40.260.10">
    <property type="entry name" value="Sortase"/>
    <property type="match status" value="1"/>
</dbReference>
<dbReference type="STRING" id="1133569.FD21_GL001364"/>
<reference evidence="5 6" key="1">
    <citation type="journal article" date="2015" name="Genome Announc.">
        <title>Expanding the biotechnology potential of lactobacilli through comparative genomics of 213 strains and associated genera.</title>
        <authorList>
            <person name="Sun Z."/>
            <person name="Harris H.M."/>
            <person name="McCann A."/>
            <person name="Guo C."/>
            <person name="Argimon S."/>
            <person name="Zhang W."/>
            <person name="Yang X."/>
            <person name="Jeffery I.B."/>
            <person name="Cooney J.C."/>
            <person name="Kagawa T.F."/>
            <person name="Liu W."/>
            <person name="Song Y."/>
            <person name="Salvetti E."/>
            <person name="Wrobel A."/>
            <person name="Rasinkangas P."/>
            <person name="Parkhill J."/>
            <person name="Rea M.C."/>
            <person name="O'Sullivan O."/>
            <person name="Ritari J."/>
            <person name="Douillard F.P."/>
            <person name="Paul Ross R."/>
            <person name="Yang R."/>
            <person name="Briner A.E."/>
            <person name="Felis G.E."/>
            <person name="de Vos W.M."/>
            <person name="Barrangou R."/>
            <person name="Klaenhammer T.R."/>
            <person name="Caufield P.W."/>
            <person name="Cui Y."/>
            <person name="Zhang H."/>
            <person name="O'Toole P.W."/>
        </authorList>
    </citation>
    <scope>NUCLEOTIDE SEQUENCE [LARGE SCALE GENOMIC DNA]</scope>
    <source>
        <strain evidence="5 6">DSM 20605</strain>
    </source>
</reference>
<dbReference type="InterPro" id="IPR042007">
    <property type="entry name" value="Sortase_A"/>
</dbReference>
<dbReference type="SUPFAM" id="SSF63817">
    <property type="entry name" value="Sortase"/>
    <property type="match status" value="1"/>
</dbReference>
<dbReference type="eggNOG" id="COG3764">
    <property type="taxonomic scope" value="Bacteria"/>
</dbReference>
<name>A0A0R2CHL3_9LACO</name>
<dbReference type="GO" id="GO:0008234">
    <property type="term" value="F:cysteine-type peptidase activity"/>
    <property type="evidence" value="ECO:0007669"/>
    <property type="project" value="UniProtKB-KW"/>
</dbReference>
<sequence length="222" mass="24387">MNKKNLLYFLAAVLLIIGLVLVFNQQLTSMMVSQMTSQALKKPIRKTQPSKGKFNFKKIKSASPLAVAKTKFSQSSASSIGRIAIPAVKLKLPIFYGITNDNLLRGAGTLKADQKMGQGNYALAGHHMNDPNILFSPLAKAKVGELVYLTDGQKVYQYRLTLRKTISKYQINVINDVPGQKLLTLITCDPIKGVAHTPLRIFLQGKLIATQNATAANLKVFE</sequence>
<feature type="active site" description="Acyl-thioester intermediate" evidence="4">
    <location>
        <position position="188"/>
    </location>
</feature>
<dbReference type="PATRIC" id="fig|1133569.4.peg.1500"/>
<keyword evidence="6" id="KW-1185">Reference proteome</keyword>
<dbReference type="NCBIfam" id="TIGR01076">
    <property type="entry name" value="sortase_fam"/>
    <property type="match status" value="1"/>
</dbReference>
<proteinExistence type="predicted"/>